<dbReference type="Proteomes" id="UP000652219">
    <property type="component" value="Unassembled WGS sequence"/>
</dbReference>
<evidence type="ECO:0000313" key="3">
    <source>
        <dbReference type="Proteomes" id="UP000652219"/>
    </source>
</evidence>
<sequence>MFTRPVRVTIAAGRLGPRRLLGQLLYAGGHDGGDGIILLLDLPNGKVDFLAALGPSLLEVDGASRHGTAVLCLIDLATQNLRRRGGLDVKDGRVERRLAGEGDHDIDLGPCLGGSSADRDQQ</sequence>
<accession>A0A8H6JIE8</accession>
<evidence type="ECO:0000256" key="1">
    <source>
        <dbReference type="SAM" id="MobiDB-lite"/>
    </source>
</evidence>
<dbReference type="AlphaFoldDB" id="A0A8H6JIE8"/>
<proteinExistence type="predicted"/>
<reference evidence="2 3" key="1">
    <citation type="journal article" date="2020" name="Phytopathology">
        <title>Genome Sequence Resources of Colletotrichum truncatum, C. plurivorum, C. musicola, and C. sojae: Four Species Pathogenic to Soybean (Glycine max).</title>
        <authorList>
            <person name="Rogerio F."/>
            <person name="Boufleur T.R."/>
            <person name="Ciampi-Guillardi M."/>
            <person name="Sukno S.A."/>
            <person name="Thon M.R."/>
            <person name="Massola Junior N.S."/>
            <person name="Baroncelli R."/>
        </authorList>
    </citation>
    <scope>NUCLEOTIDE SEQUENCE [LARGE SCALE GENOMIC DNA]</scope>
    <source>
        <strain evidence="2 3">LFN0009</strain>
    </source>
</reference>
<name>A0A8H6JIE8_9PEZI</name>
<keyword evidence="3" id="KW-1185">Reference proteome</keyword>
<comment type="caution">
    <text evidence="2">The sequence shown here is derived from an EMBL/GenBank/DDBJ whole genome shotgun (WGS) entry which is preliminary data.</text>
</comment>
<gene>
    <name evidence="2" type="ORF">CSOJ01_04458</name>
</gene>
<feature type="region of interest" description="Disordered" evidence="1">
    <location>
        <begin position="101"/>
        <end position="122"/>
    </location>
</feature>
<evidence type="ECO:0000313" key="2">
    <source>
        <dbReference type="EMBL" id="KAF6813732.1"/>
    </source>
</evidence>
<organism evidence="2 3">
    <name type="scientific">Colletotrichum sojae</name>
    <dbReference type="NCBI Taxonomy" id="2175907"/>
    <lineage>
        <taxon>Eukaryota</taxon>
        <taxon>Fungi</taxon>
        <taxon>Dikarya</taxon>
        <taxon>Ascomycota</taxon>
        <taxon>Pezizomycotina</taxon>
        <taxon>Sordariomycetes</taxon>
        <taxon>Hypocreomycetidae</taxon>
        <taxon>Glomerellales</taxon>
        <taxon>Glomerellaceae</taxon>
        <taxon>Colletotrichum</taxon>
        <taxon>Colletotrichum orchidearum species complex</taxon>
    </lineage>
</organism>
<protein>
    <submittedName>
        <fullName evidence="2">Uncharacterized protein</fullName>
    </submittedName>
</protein>
<dbReference type="EMBL" id="WIGN01000050">
    <property type="protein sequence ID" value="KAF6813732.1"/>
    <property type="molecule type" value="Genomic_DNA"/>
</dbReference>